<protein>
    <submittedName>
        <fullName evidence="1">Uncharacterized protein</fullName>
    </submittedName>
</protein>
<evidence type="ECO:0000313" key="1">
    <source>
        <dbReference type="EMBL" id="CAD8156631.1"/>
    </source>
</evidence>
<gene>
    <name evidence="1" type="ORF">POCTA_138.1.T0320219</name>
</gene>
<dbReference type="AlphaFoldDB" id="A0A8S1TS37"/>
<keyword evidence="2" id="KW-1185">Reference proteome</keyword>
<name>A0A8S1TS37_PAROT</name>
<dbReference type="Proteomes" id="UP000683925">
    <property type="component" value="Unassembled WGS sequence"/>
</dbReference>
<comment type="caution">
    <text evidence="1">The sequence shown here is derived from an EMBL/GenBank/DDBJ whole genome shotgun (WGS) entry which is preliminary data.</text>
</comment>
<organism evidence="1 2">
    <name type="scientific">Paramecium octaurelia</name>
    <dbReference type="NCBI Taxonomy" id="43137"/>
    <lineage>
        <taxon>Eukaryota</taxon>
        <taxon>Sar</taxon>
        <taxon>Alveolata</taxon>
        <taxon>Ciliophora</taxon>
        <taxon>Intramacronucleata</taxon>
        <taxon>Oligohymenophorea</taxon>
        <taxon>Peniculida</taxon>
        <taxon>Parameciidae</taxon>
        <taxon>Paramecium</taxon>
    </lineage>
</organism>
<sequence>MQSFQFIVMNVNEVLKGKNWNKLDSLEFTIRYLLKLVLVQTKMIQKFHQNYFIGI</sequence>
<proteinExistence type="predicted"/>
<reference evidence="1" key="1">
    <citation type="submission" date="2021-01" db="EMBL/GenBank/DDBJ databases">
        <authorList>
            <consortium name="Genoscope - CEA"/>
            <person name="William W."/>
        </authorList>
    </citation>
    <scope>NUCLEOTIDE SEQUENCE</scope>
</reference>
<dbReference type="EMBL" id="CAJJDP010000032">
    <property type="protein sequence ID" value="CAD8156631.1"/>
    <property type="molecule type" value="Genomic_DNA"/>
</dbReference>
<evidence type="ECO:0000313" key="2">
    <source>
        <dbReference type="Proteomes" id="UP000683925"/>
    </source>
</evidence>
<dbReference type="OrthoDB" id="10544817at2759"/>
<accession>A0A8S1TS37</accession>